<evidence type="ECO:0000313" key="4">
    <source>
        <dbReference type="Proteomes" id="UP000006757"/>
    </source>
</evidence>
<proteinExistence type="predicted"/>
<evidence type="ECO:0000259" key="2">
    <source>
        <dbReference type="Pfam" id="PF00266"/>
    </source>
</evidence>
<comment type="caution">
    <text evidence="3">The sequence shown here is derived from an EMBL/GenBank/DDBJ whole genome shotgun (WGS) entry which is preliminary data.</text>
</comment>
<dbReference type="AlphaFoldDB" id="K1VK94"/>
<organism evidence="3 4">
    <name type="scientific">Trichosporon asahii var. asahii (strain CBS 8904)</name>
    <name type="common">Yeast</name>
    <dbReference type="NCBI Taxonomy" id="1220162"/>
    <lineage>
        <taxon>Eukaryota</taxon>
        <taxon>Fungi</taxon>
        <taxon>Dikarya</taxon>
        <taxon>Basidiomycota</taxon>
        <taxon>Agaricomycotina</taxon>
        <taxon>Tremellomycetes</taxon>
        <taxon>Trichosporonales</taxon>
        <taxon>Trichosporonaceae</taxon>
        <taxon>Trichosporon</taxon>
    </lineage>
</organism>
<dbReference type="InParanoid" id="K1VK94"/>
<keyword evidence="4" id="KW-1185">Reference proteome</keyword>
<dbReference type="InterPro" id="IPR000192">
    <property type="entry name" value="Aminotrans_V_dom"/>
</dbReference>
<dbReference type="Gene3D" id="3.40.640.10">
    <property type="entry name" value="Type I PLP-dependent aspartate aminotransferase-like (Major domain)"/>
    <property type="match status" value="1"/>
</dbReference>
<dbReference type="OrthoDB" id="420046at2759"/>
<dbReference type="InterPro" id="IPR015422">
    <property type="entry name" value="PyrdxlP-dep_Trfase_small"/>
</dbReference>
<dbReference type="Proteomes" id="UP000006757">
    <property type="component" value="Unassembled WGS sequence"/>
</dbReference>
<dbReference type="eggNOG" id="KOG2840">
    <property type="taxonomic scope" value="Eukaryota"/>
</dbReference>
<dbReference type="GO" id="GO:0008483">
    <property type="term" value="F:transaminase activity"/>
    <property type="evidence" value="ECO:0007669"/>
    <property type="project" value="UniProtKB-KW"/>
</dbReference>
<reference evidence="3 4" key="1">
    <citation type="journal article" date="2012" name="Eukaryot. Cell">
        <title>Genome sequence of the Trichosporon asahii environmental strain CBS 8904.</title>
        <authorList>
            <person name="Yang R.Y."/>
            <person name="Li H.T."/>
            <person name="Zhu H."/>
            <person name="Zhou G.P."/>
            <person name="Wang M."/>
            <person name="Wang L."/>
        </authorList>
    </citation>
    <scope>NUCLEOTIDE SEQUENCE [LARGE SCALE GENOMIC DNA]</scope>
    <source>
        <strain evidence="3 4">CBS 8904</strain>
    </source>
</reference>
<dbReference type="HOGENOM" id="CLU_003433_9_3_1"/>
<evidence type="ECO:0000313" key="3">
    <source>
        <dbReference type="EMBL" id="EKD01166.1"/>
    </source>
</evidence>
<dbReference type="Gene3D" id="3.90.1150.10">
    <property type="entry name" value="Aspartate Aminotransferase, domain 1"/>
    <property type="match status" value="1"/>
</dbReference>
<dbReference type="InterPro" id="IPR015421">
    <property type="entry name" value="PyrdxlP-dep_Trfase_major"/>
</dbReference>
<name>K1VK94_TRIAC</name>
<feature type="domain" description="Aminotransferase class V" evidence="2">
    <location>
        <begin position="64"/>
        <end position="456"/>
    </location>
</feature>
<sequence length="567" mass="62157">MFSRSRKEKSESPLIASIRESTIGHRTRIDGTHYQVPLLHADSTASGTTLLGLEEMLVLGVMPTYANTHSEASWTAQQTTRFREDARAWIKQSVGAGEGTSLIFCGSGTTAAVDKLIGMIGLRIPTQLDARYGFDSQIPPHHRPVVFVGPYEHHSNDLPWRATIADVVLIPEDARGNIDAAELERQLVLYADRPLKIGSFSAASNVTGIISDMPALTALLKAHGAYSCWDCAAAAPHLPVTLGDADALFISPHKLPGGAGTPGVLIVRDAFVRRADLAGVRPAVPGGGTVDFVGPDVVDYTSSLEHREEGGTPAIIESIRAGLAFRLRDAVGAATIQRREWNFVQRALAAWRQVPQIHILRDTGAERVSTVSFTLAYTRGQLVHHNFVVALLNDLFGIQARSGCSCTGPYGHLLFSYTKAQSEAIRHPILQGYEGIKPGWVRISFNYLHSDEEVDYIIAAVRLIATLGHNLLPDYRFNPEAGSWVCAAAPRRPLGLEDVWLRFGGQTRLQTGAKLKAKLAQSYMKRPLQSYLDKAERVMQRAAERRDKPFYPQGKVPNVTDECPRRH</sequence>
<dbReference type="InterPro" id="IPR015424">
    <property type="entry name" value="PyrdxlP-dep_Trfase"/>
</dbReference>
<gene>
    <name evidence="3" type="ORF">A1Q2_04489</name>
</gene>
<dbReference type="STRING" id="1220162.K1VK94"/>
<protein>
    <submittedName>
        <fullName evidence="3">Aminotransferase class V</fullName>
    </submittedName>
</protein>
<dbReference type="OMA" id="ETRAGCS"/>
<feature type="region of interest" description="Disordered" evidence="1">
    <location>
        <begin position="543"/>
        <end position="567"/>
    </location>
</feature>
<keyword evidence="3" id="KW-0032">Aminotransferase</keyword>
<dbReference type="PANTHER" id="PTHR43686">
    <property type="entry name" value="SULFURTRANSFERASE-RELATED"/>
    <property type="match status" value="1"/>
</dbReference>
<dbReference type="SUPFAM" id="SSF53383">
    <property type="entry name" value="PLP-dependent transferases"/>
    <property type="match status" value="1"/>
</dbReference>
<evidence type="ECO:0000256" key="1">
    <source>
        <dbReference type="SAM" id="MobiDB-lite"/>
    </source>
</evidence>
<dbReference type="EMBL" id="AMBO01000324">
    <property type="protein sequence ID" value="EKD01166.1"/>
    <property type="molecule type" value="Genomic_DNA"/>
</dbReference>
<dbReference type="Pfam" id="PF00266">
    <property type="entry name" value="Aminotran_5"/>
    <property type="match status" value="1"/>
</dbReference>
<keyword evidence="3" id="KW-0808">Transferase</keyword>
<dbReference type="PANTHER" id="PTHR43686:SF1">
    <property type="entry name" value="AMINOTRAN_5 DOMAIN-CONTAINING PROTEIN"/>
    <property type="match status" value="1"/>
</dbReference>
<accession>K1VK94</accession>